<keyword evidence="2" id="KW-1185">Reference proteome</keyword>
<name>A0A9P0F4Z0_BEMTA</name>
<gene>
    <name evidence="1" type="ORF">BEMITA_LOCUS8023</name>
</gene>
<dbReference type="Proteomes" id="UP001152759">
    <property type="component" value="Chromosome 4"/>
</dbReference>
<reference evidence="1" key="1">
    <citation type="submission" date="2021-12" db="EMBL/GenBank/DDBJ databases">
        <authorList>
            <person name="King R."/>
        </authorList>
    </citation>
    <scope>NUCLEOTIDE SEQUENCE</scope>
</reference>
<organism evidence="1 2">
    <name type="scientific">Bemisia tabaci</name>
    <name type="common">Sweetpotato whitefly</name>
    <name type="synonym">Aleurodes tabaci</name>
    <dbReference type="NCBI Taxonomy" id="7038"/>
    <lineage>
        <taxon>Eukaryota</taxon>
        <taxon>Metazoa</taxon>
        <taxon>Ecdysozoa</taxon>
        <taxon>Arthropoda</taxon>
        <taxon>Hexapoda</taxon>
        <taxon>Insecta</taxon>
        <taxon>Pterygota</taxon>
        <taxon>Neoptera</taxon>
        <taxon>Paraneoptera</taxon>
        <taxon>Hemiptera</taxon>
        <taxon>Sternorrhyncha</taxon>
        <taxon>Aleyrodoidea</taxon>
        <taxon>Aleyrodidae</taxon>
        <taxon>Aleyrodinae</taxon>
        <taxon>Bemisia</taxon>
    </lineage>
</organism>
<sequence>MIPGIRPVDAYVLANGNANTFVLSQDALRRFTGMPASTHGAAIAMEAALRLMKGSLRLHESKDYLSSPRNFVAILPIIVSFKANRASYHVGAAYLTGQPRAQYNDS</sequence>
<dbReference type="EMBL" id="OU963865">
    <property type="protein sequence ID" value="CAH0389164.1"/>
    <property type="molecule type" value="Genomic_DNA"/>
</dbReference>
<proteinExistence type="predicted"/>
<accession>A0A9P0F4Z0</accession>
<protein>
    <submittedName>
        <fullName evidence="1">Uncharacterized protein</fullName>
    </submittedName>
</protein>
<evidence type="ECO:0000313" key="1">
    <source>
        <dbReference type="EMBL" id="CAH0389164.1"/>
    </source>
</evidence>
<dbReference type="AlphaFoldDB" id="A0A9P0F4Z0"/>
<evidence type="ECO:0000313" key="2">
    <source>
        <dbReference type="Proteomes" id="UP001152759"/>
    </source>
</evidence>